<evidence type="ECO:0000313" key="2">
    <source>
        <dbReference type="EMBL" id="KIA92570.1"/>
    </source>
</evidence>
<evidence type="ECO:0000256" key="1">
    <source>
        <dbReference type="SAM" id="SignalP"/>
    </source>
</evidence>
<dbReference type="EMBL" id="JSYN01000019">
    <property type="protein sequence ID" value="KIA92570.1"/>
    <property type="molecule type" value="Genomic_DNA"/>
</dbReference>
<evidence type="ECO:0008006" key="4">
    <source>
        <dbReference type="Google" id="ProtNLM"/>
    </source>
</evidence>
<dbReference type="Gene3D" id="2.40.50.870">
    <property type="entry name" value="Protein of unknown function (DUF3299)"/>
    <property type="match status" value="1"/>
</dbReference>
<protein>
    <recommendedName>
        <fullName evidence="4">DUF3299 domain-containing protein</fullName>
    </recommendedName>
</protein>
<keyword evidence="3" id="KW-1185">Reference proteome</keyword>
<gene>
    <name evidence="2" type="ORF">OC25_16120</name>
</gene>
<evidence type="ECO:0000313" key="3">
    <source>
        <dbReference type="Proteomes" id="UP000031246"/>
    </source>
</evidence>
<organism evidence="2 3">
    <name type="scientific">Pedobacter kyungheensis</name>
    <dbReference type="NCBI Taxonomy" id="1069985"/>
    <lineage>
        <taxon>Bacteria</taxon>
        <taxon>Pseudomonadati</taxon>
        <taxon>Bacteroidota</taxon>
        <taxon>Sphingobacteriia</taxon>
        <taxon>Sphingobacteriales</taxon>
        <taxon>Sphingobacteriaceae</taxon>
        <taxon>Pedobacter</taxon>
    </lineage>
</organism>
<feature type="chain" id="PRO_5002143513" description="DUF3299 domain-containing protein" evidence="1">
    <location>
        <begin position="20"/>
        <end position="150"/>
    </location>
</feature>
<proteinExistence type="predicted"/>
<accession>A0A0C1DF42</accession>
<feature type="signal peptide" evidence="1">
    <location>
        <begin position="1"/>
        <end position="19"/>
    </location>
</feature>
<reference evidence="2 3" key="1">
    <citation type="submission" date="2014-10" db="EMBL/GenBank/DDBJ databases">
        <title>Pedobacter Kyungheensis.</title>
        <authorList>
            <person name="Anderson B.M."/>
            <person name="Newman J.D."/>
        </authorList>
    </citation>
    <scope>NUCLEOTIDE SEQUENCE [LARGE SCALE GENOMIC DNA]</scope>
    <source>
        <strain evidence="2 3">KACC 16221</strain>
    </source>
</reference>
<dbReference type="RefSeq" id="WP_039478076.1">
    <property type="nucleotide sequence ID" value="NZ_JSYN01000019.1"/>
</dbReference>
<comment type="caution">
    <text evidence="2">The sequence shown here is derived from an EMBL/GenBank/DDBJ whole genome shotgun (WGS) entry which is preliminary data.</text>
</comment>
<name>A0A0C1DF42_9SPHI</name>
<sequence length="150" mass="17111">MKRLLLIFSLLATCFVARAQNPKHNPNDQLRSLNWDVIASVKFELTEKNELLPLFSETIKRFQNKEFELKGYLIPIKSGAKQQQFLLATLPINQCYFCGQNGIPVMIMIEMESAIPYSEKPIKVKGTLKLEQKDASYAPPITIKNAKLII</sequence>
<keyword evidence="1" id="KW-0732">Signal</keyword>
<dbReference type="AlphaFoldDB" id="A0A0C1DF42"/>
<dbReference type="Proteomes" id="UP000031246">
    <property type="component" value="Unassembled WGS sequence"/>
</dbReference>